<name>A0AAW5N0U4_9ESCH</name>
<evidence type="ECO:0000259" key="1">
    <source>
        <dbReference type="Pfam" id="PF22267"/>
    </source>
</evidence>
<dbReference type="Proteomes" id="UP001206878">
    <property type="component" value="Unassembled WGS sequence"/>
</dbReference>
<organism evidence="2 3">
    <name type="scientific">Escherichia marmotae</name>
    <dbReference type="NCBI Taxonomy" id="1499973"/>
    <lineage>
        <taxon>Bacteria</taxon>
        <taxon>Pseudomonadati</taxon>
        <taxon>Pseudomonadota</taxon>
        <taxon>Gammaproteobacteria</taxon>
        <taxon>Enterobacterales</taxon>
        <taxon>Enterobacteriaceae</taxon>
        <taxon>Escherichia</taxon>
    </lineage>
</organism>
<comment type="caution">
    <text evidence="2">The sequence shown here is derived from an EMBL/GenBank/DDBJ whole genome shotgun (WGS) entry which is preliminary data.</text>
</comment>
<reference evidence="2" key="1">
    <citation type="submission" date="2022-07" db="EMBL/GenBank/DDBJ databases">
        <title>Diversity of ethanolamine utilization by human commensal Escherichia coli.</title>
        <authorList>
            <person name="Jubelin G."/>
        </authorList>
    </citation>
    <scope>NUCLEOTIDE SEQUENCE</scope>
    <source>
        <strain evidence="2">S1</strain>
    </source>
</reference>
<dbReference type="AlphaFoldDB" id="A0AAW5N0U4"/>
<evidence type="ECO:0000313" key="3">
    <source>
        <dbReference type="Proteomes" id="UP001206878"/>
    </source>
</evidence>
<proteinExistence type="predicted"/>
<protein>
    <submittedName>
        <fullName evidence="2">Helix-turn-helix-type transcriptional regulator</fullName>
    </submittedName>
</protein>
<evidence type="ECO:0000313" key="2">
    <source>
        <dbReference type="EMBL" id="MCR6678747.1"/>
    </source>
</evidence>
<sequence length="36" mass="4205">PTQTLIVWTGMAPTRRQNELLQHWGEQGYKVIFHAP</sequence>
<accession>A0AAW5N0U4</accession>
<feature type="domain" description="Transcriptional regulator MlrA-like C-terminal" evidence="1">
    <location>
        <begin position="1"/>
        <end position="31"/>
    </location>
</feature>
<dbReference type="Pfam" id="PF22267">
    <property type="entry name" value="MlrA_C"/>
    <property type="match status" value="1"/>
</dbReference>
<feature type="non-terminal residue" evidence="2">
    <location>
        <position position="1"/>
    </location>
</feature>
<dbReference type="InterPro" id="IPR053987">
    <property type="entry name" value="MlrA-like_C"/>
</dbReference>
<dbReference type="EMBL" id="JANPXH010000381">
    <property type="protein sequence ID" value="MCR6678747.1"/>
    <property type="molecule type" value="Genomic_DNA"/>
</dbReference>
<gene>
    <name evidence="2" type="ORF">NVV43_24845</name>
</gene>